<evidence type="ECO:0000313" key="3">
    <source>
        <dbReference type="EMBL" id="TCK25926.1"/>
    </source>
</evidence>
<dbReference type="InterPro" id="IPR019922">
    <property type="entry name" value="Lucif-like_OxRdatse_MSMEG_4141"/>
</dbReference>
<dbReference type="PANTHER" id="PTHR43244:SF1">
    <property type="entry name" value="5,10-METHYLENETETRAHYDROMETHANOPTERIN REDUCTASE"/>
    <property type="match status" value="1"/>
</dbReference>
<evidence type="ECO:0000259" key="2">
    <source>
        <dbReference type="Pfam" id="PF00296"/>
    </source>
</evidence>
<dbReference type="Proteomes" id="UP000295560">
    <property type="component" value="Unassembled WGS sequence"/>
</dbReference>
<keyword evidence="1" id="KW-0560">Oxidoreductase</keyword>
<dbReference type="SUPFAM" id="SSF51679">
    <property type="entry name" value="Bacterial luciferase-like"/>
    <property type="match status" value="1"/>
</dbReference>
<keyword evidence="4" id="KW-1185">Reference proteome</keyword>
<accession>A0A4V2PIT2</accession>
<organism evidence="3 4">
    <name type="scientific">Pseudonocardia endophytica</name>
    <dbReference type="NCBI Taxonomy" id="401976"/>
    <lineage>
        <taxon>Bacteria</taxon>
        <taxon>Bacillati</taxon>
        <taxon>Actinomycetota</taxon>
        <taxon>Actinomycetes</taxon>
        <taxon>Pseudonocardiales</taxon>
        <taxon>Pseudonocardiaceae</taxon>
        <taxon>Pseudonocardia</taxon>
    </lineage>
</organism>
<dbReference type="NCBIfam" id="TIGR03620">
    <property type="entry name" value="F420_MSMEG_4141"/>
    <property type="match status" value="1"/>
</dbReference>
<dbReference type="GO" id="GO:0016705">
    <property type="term" value="F:oxidoreductase activity, acting on paired donors, with incorporation or reduction of molecular oxygen"/>
    <property type="evidence" value="ECO:0007669"/>
    <property type="project" value="InterPro"/>
</dbReference>
<comment type="caution">
    <text evidence="3">The sequence shown here is derived from an EMBL/GenBank/DDBJ whole genome shotgun (WGS) entry which is preliminary data.</text>
</comment>
<name>A0A4V2PIT2_PSEEN</name>
<reference evidence="3 4" key="1">
    <citation type="submission" date="2019-03" db="EMBL/GenBank/DDBJ databases">
        <title>Sequencing the genomes of 1000 actinobacteria strains.</title>
        <authorList>
            <person name="Klenk H.-P."/>
        </authorList>
    </citation>
    <scope>NUCLEOTIDE SEQUENCE [LARGE SCALE GENOMIC DNA]</scope>
    <source>
        <strain evidence="3 4">DSM 44969</strain>
    </source>
</reference>
<evidence type="ECO:0000313" key="4">
    <source>
        <dbReference type="Proteomes" id="UP000295560"/>
    </source>
</evidence>
<dbReference type="InterPro" id="IPR036661">
    <property type="entry name" value="Luciferase-like_sf"/>
</dbReference>
<proteinExistence type="predicted"/>
<sequence>MGDMALDLTPVGIWTGALDTVPSARARELAAEIESLGFGALWLPEVAGRDPFVHLSMLLSSTERLVGATGIANIWARDAVATSCATTSLEEAHPDRVLVGLGVSHQPLVNDLRGHDYGKPLTAMRRYLDGIDNAPFSAQRPSTPAKYVLAALRTKMLQLSGERTEGAHPYFVTPEHTAKARETLGDRPLLCPEQAVLIESDPDRAREIGRTYTSTYLGLPNYRNALLDLGFDESEMDDGGTDAVVDALVAWGDLDTIRDRVRQHLAAGADHVCVQALPVEKRGLPDDQWRELAPALTGLTARTG</sequence>
<dbReference type="PANTHER" id="PTHR43244">
    <property type="match status" value="1"/>
</dbReference>
<protein>
    <submittedName>
        <fullName evidence="3">Putative F420-dependent oxidoreductase</fullName>
    </submittedName>
</protein>
<gene>
    <name evidence="3" type="ORF">EV378_1753</name>
</gene>
<dbReference type="InterPro" id="IPR050564">
    <property type="entry name" value="F420-G6PD/mer"/>
</dbReference>
<dbReference type="Pfam" id="PF00296">
    <property type="entry name" value="Bac_luciferase"/>
    <property type="match status" value="1"/>
</dbReference>
<evidence type="ECO:0000256" key="1">
    <source>
        <dbReference type="ARBA" id="ARBA00023002"/>
    </source>
</evidence>
<dbReference type="OrthoDB" id="4760590at2"/>
<dbReference type="Gene3D" id="3.20.20.30">
    <property type="entry name" value="Luciferase-like domain"/>
    <property type="match status" value="1"/>
</dbReference>
<dbReference type="AlphaFoldDB" id="A0A4V2PIT2"/>
<dbReference type="InterPro" id="IPR011251">
    <property type="entry name" value="Luciferase-like_dom"/>
</dbReference>
<feature type="domain" description="Luciferase-like" evidence="2">
    <location>
        <begin position="20"/>
        <end position="271"/>
    </location>
</feature>
<dbReference type="EMBL" id="SMFZ01000001">
    <property type="protein sequence ID" value="TCK25926.1"/>
    <property type="molecule type" value="Genomic_DNA"/>
</dbReference>